<proteinExistence type="predicted"/>
<dbReference type="PANTHER" id="PTHR46576">
    <property type="entry name" value="BROMO ADJACENT HOMOLOGY DOMAIN-CONTAINING 1 PROTEIN"/>
    <property type="match status" value="1"/>
</dbReference>
<dbReference type="GO" id="GO:0045892">
    <property type="term" value="P:negative regulation of DNA-templated transcription"/>
    <property type="evidence" value="ECO:0007669"/>
    <property type="project" value="TreeGrafter"/>
</dbReference>
<evidence type="ECO:0000313" key="3">
    <source>
        <dbReference type="Proteomes" id="UP000784294"/>
    </source>
</evidence>
<dbReference type="GO" id="GO:0031507">
    <property type="term" value="P:heterochromatin formation"/>
    <property type="evidence" value="ECO:0007669"/>
    <property type="project" value="TreeGrafter"/>
</dbReference>
<dbReference type="OrthoDB" id="1922186at2759"/>
<protein>
    <submittedName>
        <fullName evidence="2">Uncharacterized protein</fullName>
    </submittedName>
</protein>
<dbReference type="GO" id="GO:0003682">
    <property type="term" value="F:chromatin binding"/>
    <property type="evidence" value="ECO:0007669"/>
    <property type="project" value="TreeGrafter"/>
</dbReference>
<sequence length="245" mass="26958">MPIFFSDPIQSNANEIKTICNSANKQAPSIITTQSGKNDMTKSSVRNAPNSYEPVELDYLPEVGPATIQNKQLPMVDAPISTSINSNTPSRCLNLENLSNFPCKRSTKSPDSDAVKSSNGKTAVRSKPLLNSSAPSEVQTCLKKRPAIGPKINEPKDSWVWDGDPVDKYVFIQPDSPPVMRSCYPSIRHRHDGIIVRERDNVLVCSGPDRSTAPHVAKVTALFSEPSRSELLYFRILLTGPHLTK</sequence>
<gene>
    <name evidence="2" type="ORF">PXEA_LOCUS32101</name>
</gene>
<name>A0A448XK68_9PLAT</name>
<comment type="caution">
    <text evidence="2">The sequence shown here is derived from an EMBL/GenBank/DDBJ whole genome shotgun (WGS) entry which is preliminary data.</text>
</comment>
<dbReference type="PANTHER" id="PTHR46576:SF1">
    <property type="entry name" value="BROMO ADJACENT HOMOLOGY DOMAIN-CONTAINING 1 PROTEIN"/>
    <property type="match status" value="1"/>
</dbReference>
<accession>A0A448XK68</accession>
<feature type="region of interest" description="Disordered" evidence="1">
    <location>
        <begin position="103"/>
        <end position="127"/>
    </location>
</feature>
<dbReference type="GO" id="GO:0000976">
    <property type="term" value="F:transcription cis-regulatory region binding"/>
    <property type="evidence" value="ECO:0007669"/>
    <property type="project" value="TreeGrafter"/>
</dbReference>
<dbReference type="AlphaFoldDB" id="A0A448XK68"/>
<dbReference type="GO" id="GO:0005677">
    <property type="term" value="C:chromatin silencing complex"/>
    <property type="evidence" value="ECO:0007669"/>
    <property type="project" value="TreeGrafter"/>
</dbReference>
<dbReference type="Proteomes" id="UP000784294">
    <property type="component" value="Unassembled WGS sequence"/>
</dbReference>
<keyword evidence="3" id="KW-1185">Reference proteome</keyword>
<evidence type="ECO:0000256" key="1">
    <source>
        <dbReference type="SAM" id="MobiDB-lite"/>
    </source>
</evidence>
<organism evidence="2 3">
    <name type="scientific">Protopolystoma xenopodis</name>
    <dbReference type="NCBI Taxonomy" id="117903"/>
    <lineage>
        <taxon>Eukaryota</taxon>
        <taxon>Metazoa</taxon>
        <taxon>Spiralia</taxon>
        <taxon>Lophotrochozoa</taxon>
        <taxon>Platyhelminthes</taxon>
        <taxon>Monogenea</taxon>
        <taxon>Polyopisthocotylea</taxon>
        <taxon>Polystomatidea</taxon>
        <taxon>Polystomatidae</taxon>
        <taxon>Protopolystoma</taxon>
    </lineage>
</organism>
<dbReference type="EMBL" id="CAAALY010258570">
    <property type="protein sequence ID" value="VEL38661.1"/>
    <property type="molecule type" value="Genomic_DNA"/>
</dbReference>
<dbReference type="InterPro" id="IPR053032">
    <property type="entry name" value="BAH_domain-containing"/>
</dbReference>
<evidence type="ECO:0000313" key="2">
    <source>
        <dbReference type="EMBL" id="VEL38661.1"/>
    </source>
</evidence>
<reference evidence="2" key="1">
    <citation type="submission" date="2018-11" db="EMBL/GenBank/DDBJ databases">
        <authorList>
            <consortium name="Pathogen Informatics"/>
        </authorList>
    </citation>
    <scope>NUCLEOTIDE SEQUENCE</scope>
</reference>